<sequence length="65" mass="7401">MYICTQCEADTVKDGVLNMGDVHYRQMSIDNACKVSVYAIYAYYCSLSCKMSQCMTAWMSQDMTV</sequence>
<proteinExistence type="predicted"/>
<evidence type="ECO:0000313" key="1">
    <source>
        <dbReference type="EMBL" id="CEK53840.1"/>
    </source>
</evidence>
<dbReference type="AlphaFoldDB" id="A0A0B6YE88"/>
<dbReference type="EMBL" id="HACG01006975">
    <property type="protein sequence ID" value="CEK53840.1"/>
    <property type="molecule type" value="Transcribed_RNA"/>
</dbReference>
<organism evidence="1">
    <name type="scientific">Arion vulgaris</name>
    <dbReference type="NCBI Taxonomy" id="1028688"/>
    <lineage>
        <taxon>Eukaryota</taxon>
        <taxon>Metazoa</taxon>
        <taxon>Spiralia</taxon>
        <taxon>Lophotrochozoa</taxon>
        <taxon>Mollusca</taxon>
        <taxon>Gastropoda</taxon>
        <taxon>Heterobranchia</taxon>
        <taxon>Euthyneura</taxon>
        <taxon>Panpulmonata</taxon>
        <taxon>Eupulmonata</taxon>
        <taxon>Stylommatophora</taxon>
        <taxon>Helicina</taxon>
        <taxon>Arionoidea</taxon>
        <taxon>Arionidae</taxon>
        <taxon>Arion</taxon>
    </lineage>
</organism>
<accession>A0A0B6YE88</accession>
<reference evidence="1" key="1">
    <citation type="submission" date="2014-12" db="EMBL/GenBank/DDBJ databases">
        <title>Insight into the proteome of Arion vulgaris.</title>
        <authorList>
            <person name="Aradska J."/>
            <person name="Bulat T."/>
            <person name="Smidak R."/>
            <person name="Sarate P."/>
            <person name="Gangsoo J."/>
            <person name="Sialana F."/>
            <person name="Bilban M."/>
            <person name="Lubec G."/>
        </authorList>
    </citation>
    <scope>NUCLEOTIDE SEQUENCE</scope>
    <source>
        <tissue evidence="1">Skin</tissue>
    </source>
</reference>
<name>A0A0B6YE88_9EUPU</name>
<gene>
    <name evidence="1" type="primary">ORF21340</name>
</gene>
<protein>
    <submittedName>
        <fullName evidence="1">Uncharacterized protein</fullName>
    </submittedName>
</protein>